<gene>
    <name evidence="1" type="ORF">FGO68_gene9303</name>
</gene>
<organism evidence="1 2">
    <name type="scientific">Halteria grandinella</name>
    <dbReference type="NCBI Taxonomy" id="5974"/>
    <lineage>
        <taxon>Eukaryota</taxon>
        <taxon>Sar</taxon>
        <taxon>Alveolata</taxon>
        <taxon>Ciliophora</taxon>
        <taxon>Intramacronucleata</taxon>
        <taxon>Spirotrichea</taxon>
        <taxon>Stichotrichia</taxon>
        <taxon>Sporadotrichida</taxon>
        <taxon>Halteriidae</taxon>
        <taxon>Halteria</taxon>
    </lineage>
</organism>
<evidence type="ECO:0000313" key="1">
    <source>
        <dbReference type="EMBL" id="TNV80771.1"/>
    </source>
</evidence>
<reference evidence="1" key="1">
    <citation type="submission" date="2019-06" db="EMBL/GenBank/DDBJ databases">
        <authorList>
            <person name="Zheng W."/>
        </authorList>
    </citation>
    <scope>NUCLEOTIDE SEQUENCE</scope>
    <source>
        <strain evidence="1">QDHG01</strain>
    </source>
</reference>
<proteinExistence type="predicted"/>
<dbReference type="Proteomes" id="UP000785679">
    <property type="component" value="Unassembled WGS sequence"/>
</dbReference>
<accession>A0A8J8NV91</accession>
<protein>
    <submittedName>
        <fullName evidence="1">Uncharacterized protein</fullName>
    </submittedName>
</protein>
<dbReference type="EMBL" id="RRYP01007057">
    <property type="protein sequence ID" value="TNV80771.1"/>
    <property type="molecule type" value="Genomic_DNA"/>
</dbReference>
<comment type="caution">
    <text evidence="1">The sequence shown here is derived from an EMBL/GenBank/DDBJ whole genome shotgun (WGS) entry which is preliminary data.</text>
</comment>
<dbReference type="AlphaFoldDB" id="A0A8J8NV91"/>
<name>A0A8J8NV91_HALGN</name>
<evidence type="ECO:0000313" key="2">
    <source>
        <dbReference type="Proteomes" id="UP000785679"/>
    </source>
</evidence>
<keyword evidence="2" id="KW-1185">Reference proteome</keyword>
<sequence length="79" mass="8658">MINPCDFILGVSPGLGQSQLPYVPLQGQQMLRCCQKLCQGGSSTTSFMNCHSALHFPPIYSHSTQPSAHQMRHRATVPC</sequence>